<dbReference type="PANTHER" id="PTHR46601:SF1">
    <property type="entry name" value="ADF-H DOMAIN-CONTAINING PROTEIN"/>
    <property type="match status" value="1"/>
</dbReference>
<accession>A0A8K0JYS1</accession>
<name>A0A8K0JYS1_LADFU</name>
<sequence>MINLKRAFTETEDRDHKIKILTVLPQNWSYNKIKEHFYATTHMITTAKECTREEREFSAAGNEKCRESLLRKTSSIKNYARKNGMKGHVQKRLILSNLKELNSHLICVCVCTIHQNIKLMIDFTGIPELTEKDYFPIKTYQDCVARVICNPPLPSFYVRICYECPGTMKIREQLQEAFEMALVDNLIYSQWVSVVRTTPEIFQKEVPECIDDFLFKLTSLKNHGFIAQQQQLFFRKMKNSVTEGEYVVVCAFSENYAFVLQDEAPGFHWNNNQETVHPFVIYGIQEGKVTCKSFVCISECVKDDTVAVHLFQNSRGQNDQQNIIRVVMAQSKILTVKPGSEDHFKRTTALPAMEPKEEFQTYG</sequence>
<evidence type="ECO:0000313" key="1">
    <source>
        <dbReference type="EMBL" id="KAG8224979.1"/>
    </source>
</evidence>
<dbReference type="PANTHER" id="PTHR46601">
    <property type="entry name" value="ULP_PROTEASE DOMAIN-CONTAINING PROTEIN"/>
    <property type="match status" value="1"/>
</dbReference>
<reference evidence="1" key="2">
    <citation type="submission" date="2017-10" db="EMBL/GenBank/DDBJ databases">
        <title>Ladona fulva Genome sequencing and assembly.</title>
        <authorList>
            <person name="Murali S."/>
            <person name="Richards S."/>
            <person name="Bandaranaike D."/>
            <person name="Bellair M."/>
            <person name="Blankenburg K."/>
            <person name="Chao H."/>
            <person name="Dinh H."/>
            <person name="Doddapaneni H."/>
            <person name="Dugan-Rocha S."/>
            <person name="Elkadiri S."/>
            <person name="Gnanaolivu R."/>
            <person name="Hernandez B."/>
            <person name="Skinner E."/>
            <person name="Javaid M."/>
            <person name="Lee S."/>
            <person name="Li M."/>
            <person name="Ming W."/>
            <person name="Munidasa M."/>
            <person name="Muniz J."/>
            <person name="Nguyen L."/>
            <person name="Hughes D."/>
            <person name="Osuji N."/>
            <person name="Pu L.-L."/>
            <person name="Puazo M."/>
            <person name="Qu C."/>
            <person name="Quiroz J."/>
            <person name="Raj R."/>
            <person name="Weissenberger G."/>
            <person name="Xin Y."/>
            <person name="Zou X."/>
            <person name="Han Y."/>
            <person name="Worley K."/>
            <person name="Muzny D."/>
            <person name="Gibbs R."/>
        </authorList>
    </citation>
    <scope>NUCLEOTIDE SEQUENCE</scope>
    <source>
        <strain evidence="1">Sampled in the wild</strain>
    </source>
</reference>
<organism evidence="1 2">
    <name type="scientific">Ladona fulva</name>
    <name type="common">Scarce chaser dragonfly</name>
    <name type="synonym">Libellula fulva</name>
    <dbReference type="NCBI Taxonomy" id="123851"/>
    <lineage>
        <taxon>Eukaryota</taxon>
        <taxon>Metazoa</taxon>
        <taxon>Ecdysozoa</taxon>
        <taxon>Arthropoda</taxon>
        <taxon>Hexapoda</taxon>
        <taxon>Insecta</taxon>
        <taxon>Pterygota</taxon>
        <taxon>Palaeoptera</taxon>
        <taxon>Odonata</taxon>
        <taxon>Epiprocta</taxon>
        <taxon>Anisoptera</taxon>
        <taxon>Libelluloidea</taxon>
        <taxon>Libellulidae</taxon>
        <taxon>Ladona</taxon>
    </lineage>
</organism>
<comment type="caution">
    <text evidence="1">The sequence shown here is derived from an EMBL/GenBank/DDBJ whole genome shotgun (WGS) entry which is preliminary data.</text>
</comment>
<keyword evidence="2" id="KW-1185">Reference proteome</keyword>
<gene>
    <name evidence="1" type="ORF">J437_LFUL003357</name>
</gene>
<dbReference type="EMBL" id="KZ308220">
    <property type="protein sequence ID" value="KAG8224979.1"/>
    <property type="molecule type" value="Genomic_DNA"/>
</dbReference>
<protein>
    <submittedName>
        <fullName evidence="1">Uncharacterized protein</fullName>
    </submittedName>
</protein>
<proteinExistence type="predicted"/>
<evidence type="ECO:0000313" key="2">
    <source>
        <dbReference type="Proteomes" id="UP000792457"/>
    </source>
</evidence>
<dbReference type="Proteomes" id="UP000792457">
    <property type="component" value="Unassembled WGS sequence"/>
</dbReference>
<dbReference type="OrthoDB" id="8065116at2759"/>
<reference evidence="1" key="1">
    <citation type="submission" date="2013-04" db="EMBL/GenBank/DDBJ databases">
        <authorList>
            <person name="Qu J."/>
            <person name="Murali S.C."/>
            <person name="Bandaranaike D."/>
            <person name="Bellair M."/>
            <person name="Blankenburg K."/>
            <person name="Chao H."/>
            <person name="Dinh H."/>
            <person name="Doddapaneni H."/>
            <person name="Downs B."/>
            <person name="Dugan-Rocha S."/>
            <person name="Elkadiri S."/>
            <person name="Gnanaolivu R.D."/>
            <person name="Hernandez B."/>
            <person name="Javaid M."/>
            <person name="Jayaseelan J.C."/>
            <person name="Lee S."/>
            <person name="Li M."/>
            <person name="Ming W."/>
            <person name="Munidasa M."/>
            <person name="Muniz J."/>
            <person name="Nguyen L."/>
            <person name="Ongeri F."/>
            <person name="Osuji N."/>
            <person name="Pu L.-L."/>
            <person name="Puazo M."/>
            <person name="Qu C."/>
            <person name="Quiroz J."/>
            <person name="Raj R."/>
            <person name="Weissenberger G."/>
            <person name="Xin Y."/>
            <person name="Zou X."/>
            <person name="Han Y."/>
            <person name="Richards S."/>
            <person name="Worley K."/>
            <person name="Muzny D."/>
            <person name="Gibbs R."/>
        </authorList>
    </citation>
    <scope>NUCLEOTIDE SEQUENCE</scope>
    <source>
        <strain evidence="1">Sampled in the wild</strain>
    </source>
</reference>
<dbReference type="AlphaFoldDB" id="A0A8K0JYS1"/>